<protein>
    <submittedName>
        <fullName evidence="2">NAD(P)/FAD-dependent oxidoreductase</fullName>
    </submittedName>
</protein>
<organism evidence="2 3">
    <name type="scientific">Sphingoaurantiacus capsulatus</name>
    <dbReference type="NCBI Taxonomy" id="1771310"/>
    <lineage>
        <taxon>Bacteria</taxon>
        <taxon>Pseudomonadati</taxon>
        <taxon>Pseudomonadota</taxon>
        <taxon>Alphaproteobacteria</taxon>
        <taxon>Sphingomonadales</taxon>
        <taxon>Sphingosinicellaceae</taxon>
        <taxon>Sphingoaurantiacus</taxon>
    </lineage>
</organism>
<dbReference type="Pfam" id="PF01593">
    <property type="entry name" value="Amino_oxidase"/>
    <property type="match status" value="1"/>
</dbReference>
<dbReference type="InterPro" id="IPR050464">
    <property type="entry name" value="Zeta_carotene_desat/Oxidored"/>
</dbReference>
<dbReference type="PANTHER" id="PTHR42923:SF17">
    <property type="entry name" value="AMINE OXIDASE DOMAIN-CONTAINING PROTEIN"/>
    <property type="match status" value="1"/>
</dbReference>
<dbReference type="PANTHER" id="PTHR42923">
    <property type="entry name" value="PROTOPORPHYRINOGEN OXIDASE"/>
    <property type="match status" value="1"/>
</dbReference>
<dbReference type="InterPro" id="IPR002937">
    <property type="entry name" value="Amino_oxidase"/>
</dbReference>
<dbReference type="EMBL" id="JBHRXV010000003">
    <property type="protein sequence ID" value="MFC3711690.1"/>
    <property type="molecule type" value="Genomic_DNA"/>
</dbReference>
<accession>A0ABV7X6B6</accession>
<comment type="caution">
    <text evidence="2">The sequence shown here is derived from an EMBL/GenBank/DDBJ whole genome shotgun (WGS) entry which is preliminary data.</text>
</comment>
<dbReference type="Proteomes" id="UP001595615">
    <property type="component" value="Unassembled WGS sequence"/>
</dbReference>
<proteinExistence type="predicted"/>
<reference evidence="3" key="1">
    <citation type="journal article" date="2019" name="Int. J. Syst. Evol. Microbiol.">
        <title>The Global Catalogue of Microorganisms (GCM) 10K type strain sequencing project: providing services to taxonomists for standard genome sequencing and annotation.</title>
        <authorList>
            <consortium name="The Broad Institute Genomics Platform"/>
            <consortium name="The Broad Institute Genome Sequencing Center for Infectious Disease"/>
            <person name="Wu L."/>
            <person name="Ma J."/>
        </authorList>
    </citation>
    <scope>NUCLEOTIDE SEQUENCE [LARGE SCALE GENOMIC DNA]</scope>
    <source>
        <strain evidence="3">KCTC 42644</strain>
    </source>
</reference>
<name>A0ABV7X6B6_9SPHN</name>
<dbReference type="SUPFAM" id="SSF51905">
    <property type="entry name" value="FAD/NAD(P)-binding domain"/>
    <property type="match status" value="1"/>
</dbReference>
<evidence type="ECO:0000313" key="3">
    <source>
        <dbReference type="Proteomes" id="UP001595615"/>
    </source>
</evidence>
<feature type="domain" description="Amine oxidase" evidence="1">
    <location>
        <begin position="12"/>
        <end position="285"/>
    </location>
</feature>
<evidence type="ECO:0000259" key="1">
    <source>
        <dbReference type="Pfam" id="PF01593"/>
    </source>
</evidence>
<dbReference type="Gene3D" id="3.50.50.60">
    <property type="entry name" value="FAD/NAD(P)-binding domain"/>
    <property type="match status" value="1"/>
</dbReference>
<gene>
    <name evidence="2" type="ORF">ACFOMD_03855</name>
</gene>
<keyword evidence="3" id="KW-1185">Reference proteome</keyword>
<dbReference type="InterPro" id="IPR036188">
    <property type="entry name" value="FAD/NAD-bd_sf"/>
</dbReference>
<sequence length="446" mass="49168">MIERIAVVGSGISGLSAAWLLSQRHDVTLYEAEPRLGGHTNTRIVKTRQGEVAVDTGFIVFNPPSYPNLCALFDHLGVETDDTAMTFGVSIDHGRFEYSGTDLGTLFAQRRNLLSPRHWGMIRDILRFYREAPRHGPAAEQQSLGEFLSAGRYGAAFRDDHLLPMAAAIWSGPIDEMMALPAAAFVRFCDNHQLMIAGDRPPWRTVRGGSQSYINALLGEARFHVRGHCAVTRVKRTSGGVLVTDTSGEAHVYDEVVMATHADQALRLLADPTPRERELLGAFRYSRNHAVLHDDPAFMPKRRSVWSAWNYLGVTDDGGARQPVSISYWMNALQHLACDDLFVTLNPTTPIAPARIKYATTYEHPVFDQAALAAQREHADIQGIDRVWYAGAHLGAGFHEDGLQAGLAVAEVLGGVQRPWTIENASGRVALNPREMQPIEPEVFAA</sequence>
<evidence type="ECO:0000313" key="2">
    <source>
        <dbReference type="EMBL" id="MFC3711690.1"/>
    </source>
</evidence>
<dbReference type="RefSeq" id="WP_380857113.1">
    <property type="nucleotide sequence ID" value="NZ_JBHRXV010000003.1"/>
</dbReference>